<dbReference type="InterPro" id="IPR028082">
    <property type="entry name" value="Peripla_BP_I"/>
</dbReference>
<dbReference type="Proteomes" id="UP001595805">
    <property type="component" value="Unassembled WGS sequence"/>
</dbReference>
<dbReference type="Pfam" id="PF00356">
    <property type="entry name" value="LacI"/>
    <property type="match status" value="1"/>
</dbReference>
<evidence type="ECO:0000256" key="2">
    <source>
        <dbReference type="ARBA" id="ARBA00023125"/>
    </source>
</evidence>
<dbReference type="Gene3D" id="1.10.260.40">
    <property type="entry name" value="lambda repressor-like DNA-binding domains"/>
    <property type="match status" value="1"/>
</dbReference>
<dbReference type="SMART" id="SM00354">
    <property type="entry name" value="HTH_LACI"/>
    <property type="match status" value="1"/>
</dbReference>
<dbReference type="PANTHER" id="PTHR30146:SF109">
    <property type="entry name" value="HTH-TYPE TRANSCRIPTIONAL REGULATOR GALS"/>
    <property type="match status" value="1"/>
</dbReference>
<evidence type="ECO:0000313" key="6">
    <source>
        <dbReference type="Proteomes" id="UP001595805"/>
    </source>
</evidence>
<dbReference type="InterPro" id="IPR010982">
    <property type="entry name" value="Lambda_DNA-bd_dom_sf"/>
</dbReference>
<organism evidence="5 6">
    <name type="scientific">Algoriphagus namhaensis</name>
    <dbReference type="NCBI Taxonomy" id="915353"/>
    <lineage>
        <taxon>Bacteria</taxon>
        <taxon>Pseudomonadati</taxon>
        <taxon>Bacteroidota</taxon>
        <taxon>Cytophagia</taxon>
        <taxon>Cytophagales</taxon>
        <taxon>Cyclobacteriaceae</taxon>
        <taxon>Algoriphagus</taxon>
    </lineage>
</organism>
<reference evidence="6" key="1">
    <citation type="journal article" date="2019" name="Int. J. Syst. Evol. Microbiol.">
        <title>The Global Catalogue of Microorganisms (GCM) 10K type strain sequencing project: providing services to taxonomists for standard genome sequencing and annotation.</title>
        <authorList>
            <consortium name="The Broad Institute Genomics Platform"/>
            <consortium name="The Broad Institute Genome Sequencing Center for Infectious Disease"/>
            <person name="Wu L."/>
            <person name="Ma J."/>
        </authorList>
    </citation>
    <scope>NUCLEOTIDE SEQUENCE [LARGE SCALE GENOMIC DNA]</scope>
    <source>
        <strain evidence="6">CCUG 60523</strain>
    </source>
</reference>
<dbReference type="PANTHER" id="PTHR30146">
    <property type="entry name" value="LACI-RELATED TRANSCRIPTIONAL REPRESSOR"/>
    <property type="match status" value="1"/>
</dbReference>
<gene>
    <name evidence="5" type="ORF">ACFOSV_02660</name>
</gene>
<dbReference type="InterPro" id="IPR000843">
    <property type="entry name" value="HTH_LacI"/>
</dbReference>
<dbReference type="EMBL" id="JBHRZS010000003">
    <property type="protein sequence ID" value="MFC3879056.1"/>
    <property type="molecule type" value="Genomic_DNA"/>
</dbReference>
<dbReference type="SUPFAM" id="SSF47413">
    <property type="entry name" value="lambda repressor-like DNA-binding domains"/>
    <property type="match status" value="1"/>
</dbReference>
<dbReference type="RefSeq" id="WP_377903117.1">
    <property type="nucleotide sequence ID" value="NZ_JBHRZS010000003.1"/>
</dbReference>
<dbReference type="CDD" id="cd01392">
    <property type="entry name" value="HTH_LacI"/>
    <property type="match status" value="1"/>
</dbReference>
<dbReference type="CDD" id="cd06267">
    <property type="entry name" value="PBP1_LacI_sugar_binding-like"/>
    <property type="match status" value="1"/>
</dbReference>
<comment type="caution">
    <text evidence="5">The sequence shown here is derived from an EMBL/GenBank/DDBJ whole genome shotgun (WGS) entry which is preliminary data.</text>
</comment>
<accession>A0ABV8AM09</accession>
<keyword evidence="6" id="KW-1185">Reference proteome</keyword>
<dbReference type="Gene3D" id="3.40.50.2300">
    <property type="match status" value="2"/>
</dbReference>
<proteinExistence type="predicted"/>
<sequence length="344" mass="38681">MADRRRITLKDIARDLGISVSTVSRALNSYSGISEDTIRTVKAYAEEHNYVPNTMAVNFRKNKTLTLGLIVPELVHYFFSSVISGALAEAKKRGYTVLVSQTSESLSNEIYAIRTMLGSSVDGVMISLSNETTTSEYLEELIEEGRPIVQFDKVLEGFKTPKVIVDDFDGAYAAVEHLIQQGYKKIAHLNGFKQVTNARHRLEGYQKALKDYHLEQPEEYVIHCKDISEEEGYRYTKELMESANPPDAIFCITDLIAMGSMKYLKENGHRIPEEVGLIGFSNWDMANFVTPSLSSVDQHGFQIGEKACQVLVDLLKSQEPLEDKTYLIKTSLVVRESSTRQSNV</sequence>
<feature type="domain" description="HTH lacI-type" evidence="4">
    <location>
        <begin position="7"/>
        <end position="61"/>
    </location>
</feature>
<evidence type="ECO:0000256" key="3">
    <source>
        <dbReference type="ARBA" id="ARBA00023163"/>
    </source>
</evidence>
<dbReference type="InterPro" id="IPR046335">
    <property type="entry name" value="LacI/GalR-like_sensor"/>
</dbReference>
<dbReference type="GO" id="GO:0003677">
    <property type="term" value="F:DNA binding"/>
    <property type="evidence" value="ECO:0007669"/>
    <property type="project" value="UniProtKB-KW"/>
</dbReference>
<protein>
    <submittedName>
        <fullName evidence="5">LacI family DNA-binding transcriptional regulator</fullName>
    </submittedName>
</protein>
<evidence type="ECO:0000256" key="1">
    <source>
        <dbReference type="ARBA" id="ARBA00023015"/>
    </source>
</evidence>
<name>A0ABV8AM09_9BACT</name>
<dbReference type="PROSITE" id="PS50932">
    <property type="entry name" value="HTH_LACI_2"/>
    <property type="match status" value="1"/>
</dbReference>
<evidence type="ECO:0000313" key="5">
    <source>
        <dbReference type="EMBL" id="MFC3879056.1"/>
    </source>
</evidence>
<dbReference type="SUPFAM" id="SSF53822">
    <property type="entry name" value="Periplasmic binding protein-like I"/>
    <property type="match status" value="1"/>
</dbReference>
<keyword evidence="1" id="KW-0805">Transcription regulation</keyword>
<keyword evidence="3" id="KW-0804">Transcription</keyword>
<keyword evidence="2 5" id="KW-0238">DNA-binding</keyword>
<dbReference type="Pfam" id="PF13377">
    <property type="entry name" value="Peripla_BP_3"/>
    <property type="match status" value="1"/>
</dbReference>
<evidence type="ECO:0000259" key="4">
    <source>
        <dbReference type="PROSITE" id="PS50932"/>
    </source>
</evidence>